<keyword evidence="1" id="KW-0472">Membrane</keyword>
<keyword evidence="3" id="KW-1185">Reference proteome</keyword>
<feature type="transmembrane region" description="Helical" evidence="1">
    <location>
        <begin position="357"/>
        <end position="376"/>
    </location>
</feature>
<evidence type="ECO:0008006" key="4">
    <source>
        <dbReference type="Google" id="ProtNLM"/>
    </source>
</evidence>
<proteinExistence type="predicted"/>
<evidence type="ECO:0000313" key="2">
    <source>
        <dbReference type="EMBL" id="ACV68466.1"/>
    </source>
</evidence>
<keyword evidence="1" id="KW-0812">Transmembrane</keyword>
<feature type="transmembrane region" description="Helical" evidence="1">
    <location>
        <begin position="118"/>
        <end position="138"/>
    </location>
</feature>
<accession>C8X1P4</accession>
<dbReference type="OrthoDB" id="9786218at2"/>
<organism evidence="2 3">
    <name type="scientific">Desulfohalobium retbaense (strain ATCC 49708 / DSM 5692 / JCM 16813 / HR100)</name>
    <dbReference type="NCBI Taxonomy" id="485915"/>
    <lineage>
        <taxon>Bacteria</taxon>
        <taxon>Pseudomonadati</taxon>
        <taxon>Thermodesulfobacteriota</taxon>
        <taxon>Desulfovibrionia</taxon>
        <taxon>Desulfovibrionales</taxon>
        <taxon>Desulfohalobiaceae</taxon>
        <taxon>Desulfohalobium</taxon>
    </lineage>
</organism>
<feature type="transmembrane region" description="Helical" evidence="1">
    <location>
        <begin position="12"/>
        <end position="33"/>
    </location>
</feature>
<feature type="transmembrane region" description="Helical" evidence="1">
    <location>
        <begin position="264"/>
        <end position="281"/>
    </location>
</feature>
<gene>
    <name evidence="2" type="ordered locus">Dret_1178</name>
</gene>
<dbReference type="eggNOG" id="COG1287">
    <property type="taxonomic scope" value="Bacteria"/>
</dbReference>
<feature type="transmembrane region" description="Helical" evidence="1">
    <location>
        <begin position="293"/>
        <end position="322"/>
    </location>
</feature>
<evidence type="ECO:0000313" key="3">
    <source>
        <dbReference type="Proteomes" id="UP000001052"/>
    </source>
</evidence>
<reference evidence="3" key="1">
    <citation type="submission" date="2009-09" db="EMBL/GenBank/DDBJ databases">
        <title>The complete chromosome of Desulfohalobium retbaense DSM 5692.</title>
        <authorList>
            <consortium name="US DOE Joint Genome Institute (JGI-PGF)"/>
            <person name="Lucas S."/>
            <person name="Copeland A."/>
            <person name="Lapidus A."/>
            <person name="Glavina del Rio T."/>
            <person name="Dalin E."/>
            <person name="Tice H."/>
            <person name="Bruce D."/>
            <person name="Goodwin L."/>
            <person name="Pitluck S."/>
            <person name="Kyrpides N."/>
            <person name="Mavromatis K."/>
            <person name="Ivanova N."/>
            <person name="Mikhailova N."/>
            <person name="Munk A.C."/>
            <person name="Brettin T."/>
            <person name="Detter J.C."/>
            <person name="Han C."/>
            <person name="Tapia R."/>
            <person name="Larimer F."/>
            <person name="Land M."/>
            <person name="Hauser L."/>
            <person name="Markowitz V."/>
            <person name="Cheng J.-F."/>
            <person name="Hugenholtz P."/>
            <person name="Woyke T."/>
            <person name="Wu D."/>
            <person name="Spring S."/>
            <person name="Klenk H.-P."/>
            <person name="Eisen J.A."/>
        </authorList>
    </citation>
    <scope>NUCLEOTIDE SEQUENCE [LARGE SCALE GENOMIC DNA]</scope>
    <source>
        <strain evidence="3">DSM 5692</strain>
    </source>
</reference>
<sequence length="518" mass="60337">MKKNTPYILPSFADLIFVILLITLSSSLGQGLLSDGDTGFHIRAGEYILENWSIPRVDMFSFLVPAPEWTAHEWLSEVIMAFVHNAMGLTGIVIFYAFILGLTYYLFLKFLRQDHDHLLLTTAMVLLVISTSTIHFLARPHVFSLLFTVISYFIIDRYEYHNKNYLFFFPFVMLLWVNLHGGYIIGFLLLGTYLTGNIVYYFLDKNADKFRTGRKLKTYSIVIFACLAVSLVNPFGYHILLFPFDLVGNSFLTSHVNEFRPANFQDFFVFKYFFILALAVFMTNKWRLNVIELFLVLGFTYMSLYSVRYIPLFAIIVAPILLKRLEVLAQQAKNPIIHFLNVKSESFAENDKTARGFLWPALILGLIILVTAFGAINHSFDPESKPVQAVEFIKNEHIPGNMFNDDEFGDYVIYSAYPEYKVFFDGRSDMYGNEHLRNYIKIIRLGKGWENVFEEYNIQWVFFNAESLLSRYLLEKKDWHLIYADEVAHIYVLNEPMYKNIINKYKHVKPVTNNTVKK</sequence>
<reference evidence="2 3" key="2">
    <citation type="journal article" date="2010" name="Stand. Genomic Sci.">
        <title>Complete genome sequence of Desulfohalobium retbaense type strain (HR(100)).</title>
        <authorList>
            <person name="Spring S."/>
            <person name="Nolan M."/>
            <person name="Lapidus A."/>
            <person name="Glavina Del Rio T."/>
            <person name="Copeland A."/>
            <person name="Tice H."/>
            <person name="Cheng J.F."/>
            <person name="Lucas S."/>
            <person name="Land M."/>
            <person name="Chen F."/>
            <person name="Bruce D."/>
            <person name="Goodwin L."/>
            <person name="Pitluck S."/>
            <person name="Ivanova N."/>
            <person name="Mavromatis K."/>
            <person name="Mikhailova N."/>
            <person name="Pati A."/>
            <person name="Chen A."/>
            <person name="Palaniappan K."/>
            <person name="Hauser L."/>
            <person name="Chang Y.J."/>
            <person name="Jeffries C.D."/>
            <person name="Munk C."/>
            <person name="Kiss H."/>
            <person name="Chain P."/>
            <person name="Han C."/>
            <person name="Brettin T."/>
            <person name="Detter J.C."/>
            <person name="Schuler E."/>
            <person name="Goker M."/>
            <person name="Rohde M."/>
            <person name="Bristow J."/>
            <person name="Eisen J.A."/>
            <person name="Markowitz V."/>
            <person name="Hugenholtz P."/>
            <person name="Kyrpides N.C."/>
            <person name="Klenk H.P."/>
        </authorList>
    </citation>
    <scope>NUCLEOTIDE SEQUENCE [LARGE SCALE GENOMIC DNA]</scope>
    <source>
        <strain evidence="2 3">DSM 5692</strain>
    </source>
</reference>
<dbReference type="Proteomes" id="UP000001052">
    <property type="component" value="Chromosome"/>
</dbReference>
<name>C8X1P4_DESRD</name>
<dbReference type="RefSeq" id="WP_015751613.1">
    <property type="nucleotide sequence ID" value="NC_013223.1"/>
</dbReference>
<evidence type="ECO:0000256" key="1">
    <source>
        <dbReference type="SAM" id="Phobius"/>
    </source>
</evidence>
<dbReference type="AlphaFoldDB" id="C8X1P4"/>
<feature type="transmembrane region" description="Helical" evidence="1">
    <location>
        <begin position="167"/>
        <end position="200"/>
    </location>
</feature>
<dbReference type="STRING" id="485915.Dret_1178"/>
<protein>
    <recommendedName>
        <fullName evidence="4">Glycosyltransferase RgtA/B/C/D-like domain-containing protein</fullName>
    </recommendedName>
</protein>
<dbReference type="HOGENOM" id="CLU_033063_0_0_7"/>
<feature type="transmembrane region" description="Helical" evidence="1">
    <location>
        <begin position="82"/>
        <end position="106"/>
    </location>
</feature>
<feature type="transmembrane region" description="Helical" evidence="1">
    <location>
        <begin position="221"/>
        <end position="244"/>
    </location>
</feature>
<dbReference type="KEGG" id="drt:Dret_1178"/>
<dbReference type="EMBL" id="CP001734">
    <property type="protein sequence ID" value="ACV68466.1"/>
    <property type="molecule type" value="Genomic_DNA"/>
</dbReference>
<keyword evidence="1" id="KW-1133">Transmembrane helix</keyword>